<comment type="caution">
    <text evidence="3">The sequence shown here is derived from an EMBL/GenBank/DDBJ whole genome shotgun (WGS) entry which is preliminary data.</text>
</comment>
<dbReference type="EMBL" id="DYDO01000004">
    <property type="protein sequence ID" value="DBA26994.1"/>
    <property type="molecule type" value="Genomic_DNA"/>
</dbReference>
<keyword evidence="4" id="KW-1185">Reference proteome</keyword>
<evidence type="ECO:0000313" key="4">
    <source>
        <dbReference type="Proteomes" id="UP001181693"/>
    </source>
</evidence>
<protein>
    <recommendedName>
        <fullName evidence="2">Apoptosis Bim N-terminal domain-containing protein</fullName>
    </recommendedName>
</protein>
<evidence type="ECO:0000256" key="1">
    <source>
        <dbReference type="SAM" id="MobiDB-lite"/>
    </source>
</evidence>
<feature type="compositionally biased region" description="Polar residues" evidence="1">
    <location>
        <begin position="1"/>
        <end position="12"/>
    </location>
</feature>
<name>A0AAV3AKH4_PYXAD</name>
<gene>
    <name evidence="3" type="ORF">GDO54_011178</name>
</gene>
<dbReference type="InterPro" id="IPR014771">
    <property type="entry name" value="Apoptosis_Bim_N"/>
</dbReference>
<dbReference type="Proteomes" id="UP001181693">
    <property type="component" value="Unassembled WGS sequence"/>
</dbReference>
<accession>A0AAV3AKH4</accession>
<reference evidence="3" key="1">
    <citation type="thesis" date="2020" institute="ProQuest LLC" country="789 East Eisenhower Parkway, Ann Arbor, MI, USA">
        <title>Comparative Genomics and Chromosome Evolution.</title>
        <authorList>
            <person name="Mudd A.B."/>
        </authorList>
    </citation>
    <scope>NUCLEOTIDE SEQUENCE</scope>
    <source>
        <strain evidence="3">1538</strain>
        <tissue evidence="3">Blood</tissue>
    </source>
</reference>
<feature type="compositionally biased region" description="Polar residues" evidence="1">
    <location>
        <begin position="49"/>
        <end position="62"/>
    </location>
</feature>
<sequence>MAKQPSVLNSGCTREGDQIQPNRPTPHRPPRLEAPHSVVGPLLGHQSDEGGSSSASTPYSPNFHANRSPHCMFLRRASHFSRTSSGYFSFEVSPAPVYCDKATQTPSLPCQAFNHYLSAMGLFDNYGYLALPRWMDKCVCSFNGNWS</sequence>
<proteinExistence type="predicted"/>
<dbReference type="AlphaFoldDB" id="A0AAV3AKH4"/>
<feature type="region of interest" description="Disordered" evidence="1">
    <location>
        <begin position="1"/>
        <end position="62"/>
    </location>
</feature>
<evidence type="ECO:0000313" key="3">
    <source>
        <dbReference type="EMBL" id="DBA26994.1"/>
    </source>
</evidence>
<organism evidence="3 4">
    <name type="scientific">Pyxicephalus adspersus</name>
    <name type="common">African bullfrog</name>
    <dbReference type="NCBI Taxonomy" id="30357"/>
    <lineage>
        <taxon>Eukaryota</taxon>
        <taxon>Metazoa</taxon>
        <taxon>Chordata</taxon>
        <taxon>Craniata</taxon>
        <taxon>Vertebrata</taxon>
        <taxon>Euteleostomi</taxon>
        <taxon>Amphibia</taxon>
        <taxon>Batrachia</taxon>
        <taxon>Anura</taxon>
        <taxon>Neobatrachia</taxon>
        <taxon>Ranoidea</taxon>
        <taxon>Pyxicephalidae</taxon>
        <taxon>Pyxicephalinae</taxon>
        <taxon>Pyxicephalus</taxon>
    </lineage>
</organism>
<feature type="domain" description="Apoptosis Bim N-terminal" evidence="2">
    <location>
        <begin position="4"/>
        <end position="38"/>
    </location>
</feature>
<evidence type="ECO:0000259" key="2">
    <source>
        <dbReference type="Pfam" id="PF06773"/>
    </source>
</evidence>
<dbReference type="Pfam" id="PF06773">
    <property type="entry name" value="Bim_N"/>
    <property type="match status" value="1"/>
</dbReference>